<keyword evidence="2" id="KW-1185">Reference proteome</keyword>
<reference evidence="2" key="1">
    <citation type="submission" date="2016-12" db="EMBL/GenBank/DDBJ databases">
        <authorList>
            <person name="Brunel B."/>
        </authorList>
    </citation>
    <scope>NUCLEOTIDE SEQUENCE [LARGE SCALE GENOMIC DNA]</scope>
</reference>
<protein>
    <submittedName>
        <fullName evidence="1">Uncharacterized protein</fullName>
    </submittedName>
</protein>
<dbReference type="EMBL" id="FUIG01000042">
    <property type="protein sequence ID" value="SJM33245.1"/>
    <property type="molecule type" value="Genomic_DNA"/>
</dbReference>
<dbReference type="Proteomes" id="UP000245698">
    <property type="component" value="Unassembled WGS sequence"/>
</dbReference>
<proteinExistence type="predicted"/>
<dbReference type="AlphaFoldDB" id="A0A2P9AQ14"/>
<accession>A0A2P9AQ14</accession>
<sequence length="54" mass="6066">MDQSSQRLEKTWLTFAQSPLIPSSIAEGNGLFLGTIPMSRCNVELFNLSRYFVA</sequence>
<name>A0A2P9AQ14_9HYPH</name>
<evidence type="ECO:0000313" key="1">
    <source>
        <dbReference type="EMBL" id="SJM33245.1"/>
    </source>
</evidence>
<gene>
    <name evidence="1" type="ORF">BQ8482_340141</name>
</gene>
<organism evidence="1 2">
    <name type="scientific">Mesorhizobium delmotii</name>
    <dbReference type="NCBI Taxonomy" id="1631247"/>
    <lineage>
        <taxon>Bacteria</taxon>
        <taxon>Pseudomonadati</taxon>
        <taxon>Pseudomonadota</taxon>
        <taxon>Alphaproteobacteria</taxon>
        <taxon>Hyphomicrobiales</taxon>
        <taxon>Phyllobacteriaceae</taxon>
        <taxon>Mesorhizobium</taxon>
    </lineage>
</organism>
<evidence type="ECO:0000313" key="2">
    <source>
        <dbReference type="Proteomes" id="UP000245698"/>
    </source>
</evidence>